<dbReference type="eggNOG" id="COG0716">
    <property type="taxonomic scope" value="Bacteria"/>
</dbReference>
<feature type="chain" id="PRO_5038528764" evidence="2">
    <location>
        <begin position="23"/>
        <end position="359"/>
    </location>
</feature>
<dbReference type="EMBL" id="AAXG02000006">
    <property type="protein sequence ID" value="EDN01231.1"/>
    <property type="molecule type" value="Genomic_DNA"/>
</dbReference>
<reference evidence="5 6" key="2">
    <citation type="submission" date="2007-06" db="EMBL/GenBank/DDBJ databases">
        <title>Draft genome sequence of Pseudoflavonifractor capillosus ATCC 29799.</title>
        <authorList>
            <person name="Sudarsanam P."/>
            <person name="Ley R."/>
            <person name="Guruge J."/>
            <person name="Turnbaugh P.J."/>
            <person name="Mahowald M."/>
            <person name="Liep D."/>
            <person name="Gordon J."/>
        </authorList>
    </citation>
    <scope>NUCLEOTIDE SEQUENCE [LARGE SCALE GENOMIC DNA]</scope>
    <source>
        <strain evidence="5 6">ATCC 29799</strain>
    </source>
</reference>
<feature type="domain" description="Flavodoxin-like" evidence="3">
    <location>
        <begin position="74"/>
        <end position="227"/>
    </location>
</feature>
<dbReference type="SUPFAM" id="SSF50891">
    <property type="entry name" value="Cyclophilin-like"/>
    <property type="match status" value="1"/>
</dbReference>
<dbReference type="eggNOG" id="COG4925">
    <property type="taxonomic scope" value="Bacteria"/>
</dbReference>
<feature type="compositionally biased region" description="Low complexity" evidence="1">
    <location>
        <begin position="25"/>
        <end position="60"/>
    </location>
</feature>
<dbReference type="InterPro" id="IPR029000">
    <property type="entry name" value="Cyclophilin-like_dom_sf"/>
</dbReference>
<dbReference type="PROSITE" id="PS00201">
    <property type="entry name" value="FLAVODOXIN"/>
    <property type="match status" value="1"/>
</dbReference>
<dbReference type="PANTHER" id="PTHR39201">
    <property type="entry name" value="EXPORTED PROTEIN-RELATED"/>
    <property type="match status" value="1"/>
</dbReference>
<evidence type="ECO:0000256" key="2">
    <source>
        <dbReference type="SAM" id="SignalP"/>
    </source>
</evidence>
<evidence type="ECO:0000259" key="3">
    <source>
        <dbReference type="Pfam" id="PF12682"/>
    </source>
</evidence>
<dbReference type="Pfam" id="PF12682">
    <property type="entry name" value="Flavodoxin_4"/>
    <property type="match status" value="1"/>
</dbReference>
<dbReference type="Proteomes" id="UP000003639">
    <property type="component" value="Unassembled WGS sequence"/>
</dbReference>
<sequence length="359" mass="38374">MKFTWKKIFSLSLAAVMALSLAACGQSNGTDDSQSTSQSQETPPSSTTQEPSNSTPTPTTLTPDVAEPTGDGNVLVVYYSASGNTEAVAGYIAEATGGDLFAITPAEPYTSDDLNWTDENSRVSQEYADESLRDVELTTTEVENWDSYDTVFIGYPIWWGQAPKIIYTFLESYDLDGVTIVPFCTSGSSGIGSSATNLQSLAPNANWLSGQRFSGSASQDTVASWVEGLDLPEASADTEDTQTQLRLTFEGGEAVVVLEDNATTRDFLTMLPTTLTFEDYAGSEKISYLTQDLSTADAPANYDPQVGDVTLYEPWGNLAIFYGDAGSSSGLVPMGHVESGLELLSTMDGEFEVSVAVME</sequence>
<dbReference type="OrthoDB" id="9806505at2"/>
<evidence type="ECO:0000313" key="6">
    <source>
        <dbReference type="Proteomes" id="UP000003639"/>
    </source>
</evidence>
<dbReference type="PROSITE" id="PS51257">
    <property type="entry name" value="PROKAR_LIPOPROTEIN"/>
    <property type="match status" value="1"/>
</dbReference>
<name>A6NRH1_9FIRM</name>
<dbReference type="SUPFAM" id="SSF52218">
    <property type="entry name" value="Flavoproteins"/>
    <property type="match status" value="1"/>
</dbReference>
<evidence type="ECO:0000256" key="1">
    <source>
        <dbReference type="SAM" id="MobiDB-lite"/>
    </source>
</evidence>
<feature type="region of interest" description="Disordered" evidence="1">
    <location>
        <begin position="25"/>
        <end position="68"/>
    </location>
</feature>
<proteinExistence type="predicted"/>
<dbReference type="PANTHER" id="PTHR39201:SF1">
    <property type="entry name" value="FLAVODOXIN-LIKE DOMAIN-CONTAINING PROTEIN"/>
    <property type="match status" value="1"/>
</dbReference>
<keyword evidence="6" id="KW-1185">Reference proteome</keyword>
<keyword evidence="2" id="KW-0732">Signal</keyword>
<comment type="caution">
    <text evidence="5">The sequence shown here is derived from an EMBL/GenBank/DDBJ whole genome shotgun (WGS) entry which is preliminary data.</text>
</comment>
<dbReference type="GO" id="GO:0016651">
    <property type="term" value="F:oxidoreductase activity, acting on NAD(P)H"/>
    <property type="evidence" value="ECO:0007669"/>
    <property type="project" value="UniProtKB-ARBA"/>
</dbReference>
<evidence type="ECO:0000313" key="5">
    <source>
        <dbReference type="EMBL" id="EDN01231.1"/>
    </source>
</evidence>
<dbReference type="GO" id="GO:0010181">
    <property type="term" value="F:FMN binding"/>
    <property type="evidence" value="ECO:0007669"/>
    <property type="project" value="InterPro"/>
</dbReference>
<organism evidence="5 6">
    <name type="scientific">Pseudoflavonifractor capillosus ATCC 29799</name>
    <dbReference type="NCBI Taxonomy" id="411467"/>
    <lineage>
        <taxon>Bacteria</taxon>
        <taxon>Bacillati</taxon>
        <taxon>Bacillota</taxon>
        <taxon>Clostridia</taxon>
        <taxon>Eubacteriales</taxon>
        <taxon>Oscillospiraceae</taxon>
        <taxon>Pseudoflavonifractor</taxon>
    </lineage>
</organism>
<dbReference type="GO" id="GO:0009055">
    <property type="term" value="F:electron transfer activity"/>
    <property type="evidence" value="ECO:0007669"/>
    <property type="project" value="InterPro"/>
</dbReference>
<gene>
    <name evidence="5" type="ORF">BACCAP_00799</name>
</gene>
<dbReference type="InterPro" id="IPR041183">
    <property type="entry name" value="Cyclophilin-like"/>
</dbReference>
<protein>
    <submittedName>
        <fullName evidence="5">Flavodoxin family protein</fullName>
    </submittedName>
</protein>
<dbReference type="Gene3D" id="3.40.50.360">
    <property type="match status" value="1"/>
</dbReference>
<dbReference type="STRING" id="411467.BACCAP_00799"/>
<dbReference type="Pfam" id="PF18050">
    <property type="entry name" value="Cyclophil_like2"/>
    <property type="match status" value="1"/>
</dbReference>
<accession>A6NRH1</accession>
<dbReference type="Gene3D" id="2.40.100.20">
    <property type="match status" value="1"/>
</dbReference>
<reference evidence="5 6" key="1">
    <citation type="submission" date="2007-04" db="EMBL/GenBank/DDBJ databases">
        <authorList>
            <person name="Fulton L."/>
            <person name="Clifton S."/>
            <person name="Fulton B."/>
            <person name="Xu J."/>
            <person name="Minx P."/>
            <person name="Pepin K.H."/>
            <person name="Johnson M."/>
            <person name="Thiruvilangam P."/>
            <person name="Bhonagiri V."/>
            <person name="Nash W.E."/>
            <person name="Mardis E.R."/>
            <person name="Wilson R.K."/>
        </authorList>
    </citation>
    <scope>NUCLEOTIDE SEQUENCE [LARGE SCALE GENOMIC DNA]</scope>
    <source>
        <strain evidence="5 6">ATCC 29799</strain>
    </source>
</reference>
<dbReference type="InterPro" id="IPR001226">
    <property type="entry name" value="Flavodoxin_CS"/>
</dbReference>
<feature type="signal peptide" evidence="2">
    <location>
        <begin position="1"/>
        <end position="22"/>
    </location>
</feature>
<dbReference type="InterPro" id="IPR008254">
    <property type="entry name" value="Flavodoxin/NO_synth"/>
</dbReference>
<evidence type="ECO:0000259" key="4">
    <source>
        <dbReference type="Pfam" id="PF18050"/>
    </source>
</evidence>
<feature type="domain" description="Cyclophilin-like" evidence="4">
    <location>
        <begin position="247"/>
        <end position="355"/>
    </location>
</feature>
<dbReference type="InterPro" id="IPR029039">
    <property type="entry name" value="Flavoprotein-like_sf"/>
</dbReference>
<dbReference type="AlphaFoldDB" id="A6NRH1"/>
<dbReference type="RefSeq" id="WP_006571348.1">
    <property type="nucleotide sequence ID" value="NZ_AAXG02000006.1"/>
</dbReference>